<evidence type="ECO:0000256" key="2">
    <source>
        <dbReference type="ARBA" id="ARBA00022691"/>
    </source>
</evidence>
<evidence type="ECO:0008006" key="7">
    <source>
        <dbReference type="Google" id="ProtNLM"/>
    </source>
</evidence>
<dbReference type="SUPFAM" id="SSF102114">
    <property type="entry name" value="Radical SAM enzymes"/>
    <property type="match status" value="1"/>
</dbReference>
<organism evidence="6">
    <name type="scientific">marine sediment metagenome</name>
    <dbReference type="NCBI Taxonomy" id="412755"/>
    <lineage>
        <taxon>unclassified sequences</taxon>
        <taxon>metagenomes</taxon>
        <taxon>ecological metagenomes</taxon>
    </lineage>
</organism>
<evidence type="ECO:0000256" key="1">
    <source>
        <dbReference type="ARBA" id="ARBA00001966"/>
    </source>
</evidence>
<dbReference type="AlphaFoldDB" id="A0A0F8XTK6"/>
<dbReference type="InterPro" id="IPR007197">
    <property type="entry name" value="rSAM"/>
</dbReference>
<accession>A0A0F8XTK6</accession>
<dbReference type="GO" id="GO:0051536">
    <property type="term" value="F:iron-sulfur cluster binding"/>
    <property type="evidence" value="ECO:0007669"/>
    <property type="project" value="UniProtKB-KW"/>
</dbReference>
<dbReference type="InterPro" id="IPR051198">
    <property type="entry name" value="BchE-like"/>
</dbReference>
<dbReference type="InterPro" id="IPR058240">
    <property type="entry name" value="rSAM_sf"/>
</dbReference>
<evidence type="ECO:0000256" key="5">
    <source>
        <dbReference type="ARBA" id="ARBA00023014"/>
    </source>
</evidence>
<proteinExistence type="predicted"/>
<reference evidence="6" key="1">
    <citation type="journal article" date="2015" name="Nature">
        <title>Complex archaea that bridge the gap between prokaryotes and eukaryotes.</title>
        <authorList>
            <person name="Spang A."/>
            <person name="Saw J.H."/>
            <person name="Jorgensen S.L."/>
            <person name="Zaremba-Niedzwiedzka K."/>
            <person name="Martijn J."/>
            <person name="Lind A.E."/>
            <person name="van Eijk R."/>
            <person name="Schleper C."/>
            <person name="Guy L."/>
            <person name="Ettema T.J."/>
        </authorList>
    </citation>
    <scope>NUCLEOTIDE SEQUENCE</scope>
</reference>
<evidence type="ECO:0000256" key="3">
    <source>
        <dbReference type="ARBA" id="ARBA00022723"/>
    </source>
</evidence>
<keyword evidence="2" id="KW-0949">S-adenosyl-L-methionine</keyword>
<evidence type="ECO:0000313" key="6">
    <source>
        <dbReference type="EMBL" id="KKK72273.1"/>
    </source>
</evidence>
<keyword evidence="4" id="KW-0408">Iron</keyword>
<dbReference type="GO" id="GO:0003824">
    <property type="term" value="F:catalytic activity"/>
    <property type="evidence" value="ECO:0007669"/>
    <property type="project" value="InterPro"/>
</dbReference>
<comment type="caution">
    <text evidence="6">The sequence shown here is derived from an EMBL/GenBank/DDBJ whole genome shotgun (WGS) entry which is preliminary data.</text>
</comment>
<evidence type="ECO:0000256" key="4">
    <source>
        <dbReference type="ARBA" id="ARBA00023004"/>
    </source>
</evidence>
<protein>
    <recommendedName>
        <fullName evidence="7">Radical SAM core domain-containing protein</fullName>
    </recommendedName>
</protein>
<gene>
    <name evidence="6" type="ORF">LCGC14_2905510</name>
</gene>
<dbReference type="SFLD" id="SFLDS00029">
    <property type="entry name" value="Radical_SAM"/>
    <property type="match status" value="1"/>
</dbReference>
<sequence>MQCDYNELKMNVLLVEPEYSQAKRTKHEAKLCPVGLYKHYFFHISKGDKVCLVRGCVTPKIKPDMIKITSLFTYWSKDVFKAIEFYSKTYPNAIIKVGGIFASLMPEVIRENNSDVVVHPGIDKEVEYVSIDWKHLKRNIQILHASRGCIRRCKFCGVRKIEPRITYKTWKQLKKEIQLNDIVFFDNNFLMNPNHKDILEGIDNHRVNDKVIRCESQSGFDPRLLTQEDAILLKKARFKNIRISWDHNLKQKKVVRRALSYL</sequence>
<dbReference type="PANTHER" id="PTHR43409">
    <property type="entry name" value="ANAEROBIC MAGNESIUM-PROTOPORPHYRIN IX MONOMETHYL ESTER CYCLASE-RELATED"/>
    <property type="match status" value="1"/>
</dbReference>
<dbReference type="Gene3D" id="3.20.20.70">
    <property type="entry name" value="Aldolase class I"/>
    <property type="match status" value="1"/>
</dbReference>
<dbReference type="EMBL" id="LAZR01057330">
    <property type="protein sequence ID" value="KKK72273.1"/>
    <property type="molecule type" value="Genomic_DNA"/>
</dbReference>
<comment type="cofactor">
    <cofactor evidence="1">
        <name>[4Fe-4S] cluster</name>
        <dbReference type="ChEBI" id="CHEBI:49883"/>
    </cofactor>
</comment>
<dbReference type="InterPro" id="IPR013785">
    <property type="entry name" value="Aldolase_TIM"/>
</dbReference>
<dbReference type="GO" id="GO:0046872">
    <property type="term" value="F:metal ion binding"/>
    <property type="evidence" value="ECO:0007669"/>
    <property type="project" value="UniProtKB-KW"/>
</dbReference>
<feature type="non-terminal residue" evidence="6">
    <location>
        <position position="262"/>
    </location>
</feature>
<keyword evidence="5" id="KW-0411">Iron-sulfur</keyword>
<name>A0A0F8XTK6_9ZZZZ</name>
<keyword evidence="3" id="KW-0479">Metal-binding</keyword>